<feature type="compositionally biased region" description="Basic and acidic residues" evidence="9">
    <location>
        <begin position="286"/>
        <end position="299"/>
    </location>
</feature>
<keyword evidence="8" id="KW-0675">Receptor</keyword>
<keyword evidence="4 11" id="KW-0732">Signal</keyword>
<dbReference type="InterPro" id="IPR046959">
    <property type="entry name" value="PRK1-6/SRF4-like"/>
</dbReference>
<evidence type="ECO:0000256" key="5">
    <source>
        <dbReference type="ARBA" id="ARBA00022737"/>
    </source>
</evidence>
<feature type="signal peptide" evidence="11">
    <location>
        <begin position="1"/>
        <end position="25"/>
    </location>
</feature>
<proteinExistence type="predicted"/>
<dbReference type="SUPFAM" id="SSF52058">
    <property type="entry name" value="L domain-like"/>
    <property type="match status" value="1"/>
</dbReference>
<evidence type="ECO:0000256" key="11">
    <source>
        <dbReference type="SAM" id="SignalP"/>
    </source>
</evidence>
<dbReference type="AlphaFoldDB" id="A0A6J0JC09"/>
<dbReference type="Gene3D" id="3.80.10.10">
    <property type="entry name" value="Ribonuclease Inhibitor"/>
    <property type="match status" value="2"/>
</dbReference>
<gene>
    <name evidence="14" type="primary">LOC108805722</name>
</gene>
<dbReference type="InterPro" id="IPR011009">
    <property type="entry name" value="Kinase-like_dom_sf"/>
</dbReference>
<dbReference type="FunFam" id="3.80.10.10:FF:000400">
    <property type="entry name" value="Nuclear pore complex protein NUP107"/>
    <property type="match status" value="1"/>
</dbReference>
<dbReference type="GeneID" id="108805722"/>
<keyword evidence="13" id="KW-1185">Reference proteome</keyword>
<dbReference type="GO" id="GO:0004672">
    <property type="term" value="F:protein kinase activity"/>
    <property type="evidence" value="ECO:0007669"/>
    <property type="project" value="InterPro"/>
</dbReference>
<evidence type="ECO:0000313" key="13">
    <source>
        <dbReference type="Proteomes" id="UP000504610"/>
    </source>
</evidence>
<dbReference type="Pfam" id="PF08263">
    <property type="entry name" value="LRRNT_2"/>
    <property type="match status" value="1"/>
</dbReference>
<dbReference type="Gene3D" id="3.30.200.20">
    <property type="entry name" value="Phosphorylase Kinase, domain 1"/>
    <property type="match status" value="1"/>
</dbReference>
<dbReference type="Pfam" id="PF00069">
    <property type="entry name" value="Pkinase"/>
    <property type="match status" value="1"/>
</dbReference>
<evidence type="ECO:0000259" key="12">
    <source>
        <dbReference type="PROSITE" id="PS50011"/>
    </source>
</evidence>
<evidence type="ECO:0000256" key="10">
    <source>
        <dbReference type="SAM" id="Phobius"/>
    </source>
</evidence>
<evidence type="ECO:0000313" key="14">
    <source>
        <dbReference type="RefSeq" id="XP_018433155.1"/>
    </source>
</evidence>
<dbReference type="RefSeq" id="XP_018433155.1">
    <property type="nucleotide sequence ID" value="XM_018577653.2"/>
</dbReference>
<feature type="domain" description="Protein kinase" evidence="12">
    <location>
        <begin position="354"/>
        <end position="626"/>
    </location>
</feature>
<dbReference type="SUPFAM" id="SSF56112">
    <property type="entry name" value="Protein kinase-like (PK-like)"/>
    <property type="match status" value="1"/>
</dbReference>
<dbReference type="OrthoDB" id="4062651at2759"/>
<sequence>MVSSSSSFCFMFFLVIFYLVSPVRSSDVEALMILKSSIDPSNSIPWRGTDLCNWEGVKECINGTRVSKLVLENINLTGSLHEKSLNQLDQLRVLSFKGNSLSASVPNLSGLVNLRSLFLNDNNFSGEFPESLTSLHRLKTIVLAGNRLSGQIPSSLLHLSHLYTLHLQDNLFSGSVPPLNQTTLRFLNVSNNQLSGPIPLTQALKQFNESCFKGNIALCGDQVQDSCKNVTGGVSSKPSAIPAIPIAKTKTKTKLIGITVGSIGGGIVILLLTLLLLRRTKSKREEWRNKAAAESERATEGGTTTTTSERRNKRFSWEEGESEEGSSVGTLVFLGRGESADITAVRYTMDDLLKASAETLGRGTLGSTYKAVMESGFIVTVKRLKDAGGFTRTEEFKRHVEILGRLKHPNLVPLRAYFQAKEECLLVYDYFPNGSLFSLIHGSRVSGSGKPLHWTSCLKIAEDLAMGLVYIHQNPNLAHGNLKSSNVLLGPDFESCLTDYGLRDLRDPPDSVEDTTAASLFYKAPECRDSRKASTQPSDVYSFGVLLVELLTGKTSFHEHGSDISRWVRAVREAETESGEELNSCEEKLEALLRIATTCVAVQPEKRPVMREVLKMVKDARAEAAVLSSYSSDHSPGRWSDTVQSLPREDHMSI</sequence>
<dbReference type="Gene3D" id="1.10.510.10">
    <property type="entry name" value="Transferase(Phosphotransferase) domain 1"/>
    <property type="match status" value="1"/>
</dbReference>
<keyword evidence="6 10" id="KW-1133">Transmembrane helix</keyword>
<feature type="chain" id="PRO_5026700301" evidence="11">
    <location>
        <begin position="26"/>
        <end position="654"/>
    </location>
</feature>
<evidence type="ECO:0000256" key="6">
    <source>
        <dbReference type="ARBA" id="ARBA00022989"/>
    </source>
</evidence>
<name>A0A6J0JC09_RAPSA</name>
<evidence type="ECO:0000256" key="7">
    <source>
        <dbReference type="ARBA" id="ARBA00023136"/>
    </source>
</evidence>
<reference evidence="14" key="2">
    <citation type="submission" date="2025-08" db="UniProtKB">
        <authorList>
            <consortium name="RefSeq"/>
        </authorList>
    </citation>
    <scope>IDENTIFICATION</scope>
    <source>
        <tissue evidence="14">Leaf</tissue>
    </source>
</reference>
<dbReference type="KEGG" id="rsz:108805722"/>
<organism evidence="13 14">
    <name type="scientific">Raphanus sativus</name>
    <name type="common">Radish</name>
    <name type="synonym">Raphanus raphanistrum var. sativus</name>
    <dbReference type="NCBI Taxonomy" id="3726"/>
    <lineage>
        <taxon>Eukaryota</taxon>
        <taxon>Viridiplantae</taxon>
        <taxon>Streptophyta</taxon>
        <taxon>Embryophyta</taxon>
        <taxon>Tracheophyta</taxon>
        <taxon>Spermatophyta</taxon>
        <taxon>Magnoliopsida</taxon>
        <taxon>eudicotyledons</taxon>
        <taxon>Gunneridae</taxon>
        <taxon>Pentapetalae</taxon>
        <taxon>rosids</taxon>
        <taxon>malvids</taxon>
        <taxon>Brassicales</taxon>
        <taxon>Brassicaceae</taxon>
        <taxon>Brassiceae</taxon>
        <taxon>Raphanus</taxon>
    </lineage>
</organism>
<protein>
    <submittedName>
        <fullName evidence="14">Inactive leucine-rich repeat receptor-like serine/threonine-protein kinase At1g60630</fullName>
    </submittedName>
</protein>
<keyword evidence="5" id="KW-0677">Repeat</keyword>
<dbReference type="InterPro" id="IPR032675">
    <property type="entry name" value="LRR_dom_sf"/>
</dbReference>
<keyword evidence="3 10" id="KW-0812">Transmembrane</keyword>
<evidence type="ECO:0000256" key="8">
    <source>
        <dbReference type="ARBA" id="ARBA00023170"/>
    </source>
</evidence>
<feature type="region of interest" description="Disordered" evidence="9">
    <location>
        <begin position="628"/>
        <end position="654"/>
    </location>
</feature>
<dbReference type="PROSITE" id="PS50011">
    <property type="entry name" value="PROTEIN_KINASE_DOM"/>
    <property type="match status" value="1"/>
</dbReference>
<dbReference type="PANTHER" id="PTHR48007">
    <property type="entry name" value="LEUCINE-RICH REPEAT RECEPTOR-LIKE PROTEIN KINASE PXC1"/>
    <property type="match status" value="1"/>
</dbReference>
<keyword evidence="7 10" id="KW-0472">Membrane</keyword>
<evidence type="ECO:0000256" key="2">
    <source>
        <dbReference type="ARBA" id="ARBA00022614"/>
    </source>
</evidence>
<evidence type="ECO:0000256" key="4">
    <source>
        <dbReference type="ARBA" id="ARBA00022729"/>
    </source>
</evidence>
<dbReference type="InterPro" id="IPR001611">
    <property type="entry name" value="Leu-rich_rpt"/>
</dbReference>
<keyword evidence="2" id="KW-0433">Leucine-rich repeat</keyword>
<evidence type="ECO:0000256" key="9">
    <source>
        <dbReference type="SAM" id="MobiDB-lite"/>
    </source>
</evidence>
<evidence type="ECO:0000256" key="3">
    <source>
        <dbReference type="ARBA" id="ARBA00022692"/>
    </source>
</evidence>
<dbReference type="Pfam" id="PF00560">
    <property type="entry name" value="LRR_1"/>
    <property type="match status" value="3"/>
</dbReference>
<reference evidence="13" key="1">
    <citation type="journal article" date="2019" name="Database">
        <title>The radish genome database (RadishGD): an integrated information resource for radish genomics.</title>
        <authorList>
            <person name="Yu H.J."/>
            <person name="Baek S."/>
            <person name="Lee Y.J."/>
            <person name="Cho A."/>
            <person name="Mun J.H."/>
        </authorList>
    </citation>
    <scope>NUCLEOTIDE SEQUENCE [LARGE SCALE GENOMIC DNA]</scope>
    <source>
        <strain evidence="13">cv. WK10039</strain>
    </source>
</reference>
<dbReference type="InterPro" id="IPR000719">
    <property type="entry name" value="Prot_kinase_dom"/>
</dbReference>
<accession>A0A6J0JC09</accession>
<dbReference type="PANTHER" id="PTHR48007:SF39">
    <property type="entry name" value="PROTEIN KINASE DOMAIN-CONTAINING PROTEIN"/>
    <property type="match status" value="1"/>
</dbReference>
<comment type="subcellular location">
    <subcellularLocation>
        <location evidence="1">Membrane</location>
        <topology evidence="1">Single-pass membrane protein</topology>
    </subcellularLocation>
</comment>
<dbReference type="InterPro" id="IPR013210">
    <property type="entry name" value="LRR_N_plant-typ"/>
</dbReference>
<feature type="region of interest" description="Disordered" evidence="9">
    <location>
        <begin position="286"/>
        <end position="322"/>
    </location>
</feature>
<feature type="transmembrane region" description="Helical" evidence="10">
    <location>
        <begin position="255"/>
        <end position="277"/>
    </location>
</feature>
<evidence type="ECO:0000256" key="1">
    <source>
        <dbReference type="ARBA" id="ARBA00004167"/>
    </source>
</evidence>
<dbReference type="GO" id="GO:0005524">
    <property type="term" value="F:ATP binding"/>
    <property type="evidence" value="ECO:0007669"/>
    <property type="project" value="InterPro"/>
</dbReference>
<dbReference type="GO" id="GO:0016020">
    <property type="term" value="C:membrane"/>
    <property type="evidence" value="ECO:0007669"/>
    <property type="project" value="UniProtKB-SubCell"/>
</dbReference>
<dbReference type="Proteomes" id="UP000504610">
    <property type="component" value="Chromosome 6"/>
</dbReference>